<dbReference type="InterPro" id="IPR003599">
    <property type="entry name" value="Ig_sub"/>
</dbReference>
<dbReference type="SUPFAM" id="SSF55166">
    <property type="entry name" value="Hedgehog/DD-peptidase"/>
    <property type="match status" value="1"/>
</dbReference>
<evidence type="ECO:0000256" key="7">
    <source>
        <dbReference type="ARBA" id="ARBA00022737"/>
    </source>
</evidence>
<dbReference type="RefSeq" id="XP_065657984.1">
    <property type="nucleotide sequence ID" value="XM_065801912.1"/>
</dbReference>
<accession>A0ABM4C8N7</accession>
<dbReference type="InterPro" id="IPR000320">
    <property type="entry name" value="Hedgehog_signalling_dom"/>
</dbReference>
<dbReference type="PROSITE" id="PS50234">
    <property type="entry name" value="VWFA"/>
    <property type="match status" value="1"/>
</dbReference>
<dbReference type="PRINTS" id="PR00205">
    <property type="entry name" value="CADHERIN"/>
</dbReference>
<evidence type="ECO:0000256" key="8">
    <source>
        <dbReference type="ARBA" id="ARBA00022801"/>
    </source>
</evidence>
<dbReference type="PROSITE" id="PS00232">
    <property type="entry name" value="CADHERIN_1"/>
    <property type="match status" value="12"/>
</dbReference>
<proteinExistence type="inferred from homology"/>
<dbReference type="InterPro" id="IPR007110">
    <property type="entry name" value="Ig-like_dom"/>
</dbReference>
<keyword evidence="7" id="KW-0677">Repeat</keyword>
<feature type="domain" description="Cadherin" evidence="16">
    <location>
        <begin position="1612"/>
        <end position="1710"/>
    </location>
</feature>
<evidence type="ECO:0000256" key="9">
    <source>
        <dbReference type="ARBA" id="ARBA00022813"/>
    </source>
</evidence>
<dbReference type="Pfam" id="PF00092">
    <property type="entry name" value="VWA"/>
    <property type="match status" value="1"/>
</dbReference>
<dbReference type="PANTHER" id="PTHR24027:SF438">
    <property type="entry name" value="CADHERIN 23"/>
    <property type="match status" value="1"/>
</dbReference>
<dbReference type="InterPro" id="IPR036179">
    <property type="entry name" value="Ig-like_dom_sf"/>
</dbReference>
<keyword evidence="8 13" id="KW-0378">Hydrolase</keyword>
<dbReference type="SMART" id="SM00409">
    <property type="entry name" value="IG"/>
    <property type="match status" value="1"/>
</dbReference>
<feature type="domain" description="Cadherin" evidence="16">
    <location>
        <begin position="2221"/>
        <end position="2326"/>
    </location>
</feature>
<keyword evidence="4 13" id="KW-1003">Cell membrane</keyword>
<dbReference type="InterPro" id="IPR036465">
    <property type="entry name" value="vWFA_dom_sf"/>
</dbReference>
<dbReference type="PRINTS" id="PR00632">
    <property type="entry name" value="SONICHHOG"/>
</dbReference>
<dbReference type="Gene3D" id="3.30.1380.10">
    <property type="match status" value="1"/>
</dbReference>
<feature type="domain" description="Cadherin" evidence="16">
    <location>
        <begin position="2528"/>
        <end position="2648"/>
    </location>
</feature>
<keyword evidence="9 13" id="KW-0068">Autocatalytic cleavage</keyword>
<dbReference type="InterPro" id="IPR013783">
    <property type="entry name" value="Ig-like_fold"/>
</dbReference>
<evidence type="ECO:0000256" key="2">
    <source>
        <dbReference type="ARBA" id="ARBA00010649"/>
    </source>
</evidence>
<evidence type="ECO:0000256" key="1">
    <source>
        <dbReference type="ARBA" id="ARBA00004236"/>
    </source>
</evidence>
<dbReference type="Pfam" id="PF00028">
    <property type="entry name" value="Cadherin"/>
    <property type="match status" value="21"/>
</dbReference>
<dbReference type="PANTHER" id="PTHR24027">
    <property type="entry name" value="CADHERIN-23"/>
    <property type="match status" value="1"/>
</dbReference>
<feature type="domain" description="Cadherin" evidence="16">
    <location>
        <begin position="1816"/>
        <end position="1919"/>
    </location>
</feature>
<dbReference type="InterPro" id="IPR020894">
    <property type="entry name" value="Cadherin_CS"/>
</dbReference>
<dbReference type="Proteomes" id="UP001652625">
    <property type="component" value="Chromosome 07"/>
</dbReference>
<dbReference type="CDD" id="cd00096">
    <property type="entry name" value="Ig"/>
    <property type="match status" value="1"/>
</dbReference>
<evidence type="ECO:0000256" key="13">
    <source>
        <dbReference type="RuleBase" id="RU280812"/>
    </source>
</evidence>
<keyword evidence="13" id="KW-0333">Golgi apparatus</keyword>
<evidence type="ECO:0000256" key="14">
    <source>
        <dbReference type="SAM" id="SignalP"/>
    </source>
</evidence>
<keyword evidence="13" id="KW-0256">Endoplasmic reticulum</keyword>
<dbReference type="PROSITE" id="PS50835">
    <property type="entry name" value="IG_LIKE"/>
    <property type="match status" value="1"/>
</dbReference>
<feature type="domain" description="Cadherin" evidence="16">
    <location>
        <begin position="995"/>
        <end position="1099"/>
    </location>
</feature>
<dbReference type="Gene3D" id="3.40.50.410">
    <property type="entry name" value="von Willebrand factor, type A domain"/>
    <property type="match status" value="1"/>
</dbReference>
<dbReference type="PROSITE" id="PS50268">
    <property type="entry name" value="CADHERIN_2"/>
    <property type="match status" value="21"/>
</dbReference>
<dbReference type="SMART" id="SM00408">
    <property type="entry name" value="IGc2"/>
    <property type="match status" value="1"/>
</dbReference>
<dbReference type="SMART" id="SM00112">
    <property type="entry name" value="CA"/>
    <property type="match status" value="21"/>
</dbReference>
<evidence type="ECO:0000259" key="15">
    <source>
        <dbReference type="PROSITE" id="PS50234"/>
    </source>
</evidence>
<dbReference type="PRINTS" id="PR00453">
    <property type="entry name" value="VWFADOMAIN"/>
</dbReference>
<keyword evidence="3 13" id="KW-0217">Developmental protein</keyword>
<sequence>MELTLLLIVINFLLINCQSLPTSFRYGDFYPKKGNNDAQNSEILISGAIRDVIMRNSPRFRKILVRNSESNIDFQTEDSRLMTSRAKQKIDTLAGLVTTQFGKNIKVNVLKAWTDVVEKEDKLSLHYEGRAFLIRASNKEKKLLSDLMVLSLEAGFDWVYYKNEDSIYLSVIPDVCQTKLDLSIIVDSSGSIGIANFVKVKNFLTNLVDFFNVGLDETRIALISYSYRVHVEFRLNEKQNKPAMKEAISKIKYQRSTTATGDALMTLVDVIYTEKNGMRSDKSIPKFGVLLTDGYSNGEIDVYYAAERVKQAGISMFVIGVSDSVYMSEIFAIASPPVNQHYIVIDSFTNLASFLDQITAVSCDEGALLSKCDNAETAVDGGSFKYFQTKFTGNNQGSNQRISVELVDKQGMSFIYVSTKLRNPGPLSEEKDVNKSESNISPRIISIDLPSSGESIIYIAVQGQKDYNVFDLSIWESLFSIDQISVNISENENVGQQVFVVQTISDPKSFNYMIKDGLNSGDFQIDDNGQITTNKSLDRESIPSYKLSVIAENKNDKCHKGLISIVINVDDKNDNKPEFEKQEYKVELREDSPLNQFVIQVQATDKDIGKNAELTYELFGLNQDVFKIEKKTGVIKTNKALDYESKSSYTIELVVHDSGANVLVGNASLFVTVTDVNEPPEFVDCKIPRSCNFSIYENQPENTTVGKNLIAKDPDTTPCSLSYSIVSLDKQYFKITGNTIQTRMSLDREAKETYSLEVSVKDCGTPPLQAFTVITVVLNDLNDNNPKFSESSYKCFAKEDLPKNATLCAVTANDIDAGINAKIIFSISSSNEGIRINSNNGILTLDNSLDRETKPVIELVITAIDQGTPSLRSSVNLTIVVVDVNDNAPTFIGNRNLSIDENVKTRTVVTKLGAVDIDEGLNAQVRFLIISGNTDDMFTINNQGELVTQKQPDRENIDFYSLSITVHDLGNPSLSNTAVYTIRINDLNDNSPVFDKSPYILTVKENQKNNTLITKVIATDIDLGINKEITYRILGGNQENVFSLDPNIGSLTLISTLKFRKQKKYTLNVAATDKGSPSRSSETVIEITVEDTNDFAPVFIDDPYVKSLNENVEIGTVVLLIKAKDNDTGPSGDLTFSIQNLPSLPFIINSKTGLITTKGLIDYEVTQNFSFTVYVQDGGTPSSKANASVFIQIVDLNDNAPIMANQTIYVVENEVKEKTIFVLNGVDKDSGSNSIIDYSLIDSKLPFKIQNDQLKVNGVLDRESISKYSLDIILTDRGIPQQKNISTIIVIINDENDNDPKFGQSSYDCSVRENSPVGTFVCSVDASDVDAGENASLSFFIFDALLKIDQISGEIRTNSSLDREVLNNITTTIQVKDNGKKQRETTVKLSVTILDENDNKPTFSLVSYNYGFIEEQDAGTEVGKVFVTDEDIGSNKEIVFSVIGTDRFWIDSQDNGKGTIKAKKIDREEKDLYQFIIRASDKGTPSLSSLVNVVVTITDINDNVPLIEEKIYQRSIKETVSNGTFVLKITASDLDIGKNGQFVYKIKSSLNSHHFFINSSTGVITTAAALDYETVSSYILNIESIDQGLPPLSDSAVVNISIINEDDTAPKFEQVKGVSIYEDLGVNQPIMQFKATDADGSNLTYKIVGGNDEDTFQINQVTGLLSLKNNLDRERKDFYNISVEASDTKKTEVVYLPVVVQDVNDNYPIFNQASYSGNVEEESDDFTRAIVTVNATDKDLNLNAEIEYKIVSAHNSLFEVDSKLGILRSKKKLDREETETYRIEVAAVDKGTPSLRTSVFITINVDDINDNYPQFENAYYNISVKENLGAGLSLVQLRAFDIDKKENGTVVYSISADFGSLFSINESTGLLHALINFDREKKDSYTIKVKAFDRGIPSKSSETLVNIIVLDVNDNAPVIHTKTLPAVNESVSIGTNLFQILADDSDIGINKVLVFSITPDIFRIDSNGNIFLNRPLDRELVSQYNVLVKVEDTGSPRLQTSMSYIVDVTDDNDNAPVFLNTPYYVDLEENFQSKKLLFKAHANDIDIGINSQIAYSILNNNEIFSINPSTGDIYSMIAVDYETIKFFVLNISASDWKFTTFATVVVTVINLNDNYPQFEMTEYFASILENATRNSLVVNVNANDLDPFGKLSYVLSNTTDLPFKIESETGSIKVSDNLDREKIGSYSFKVIVSDNGNPKLHNETYIVVKILDVNDNRPKFKSNLEIISLKENKPVGTSISLLSPTASDEDIEENAILQYEAVLSSDDLYVDNVTGEIKTLRVFDREVQSSITFTYVAYDLGNPKLVSEKRIIILNIEDENDNAPMWITNSSPSILEDYPINTQIFVMEASDNDLGQNAVINYYIKDNSMFQISSSGAVSLRKSLDRETKDFYSLTVFARDNGEVPLESFITVNITVLDVNDNIPIFNKVGLHAEIKENSKGISDLVQLLATDQDIGSNAQILYSLQHDLFSVDSITGQVKVLRALDREEISQYNITVVARDEGNPSLHTEAFLIVDVLDMDDNCPVFTSSYYKETILENLPYETSILQVTATDKDIGANADLNYGILESNDRGAFKIDSVSGWITVMTSDKVDREFSEVYHLLIKAGSTSCGYTESDNVGEGGEVKNNYTVANVYITVTDINDNAPIILNVEKKIYYENVLTTDIVVVNATDKDLGKGGEIEFSIIRIDQKIVSNQVQNHVMIGVSDKGDKPLSSNATFIVINTVRCDVMYFSITEVGVLKVSSLCSVQNQNMQSEIVILVNNPVSLSCIATGNSPVIYRWSKDGSLISGWSNEGNISLPSVKPDYEGSYACIASSKPGVIQSSVTKLLIHGKHCFKFCKANFFFFLEKVSLEKI</sequence>
<feature type="domain" description="Cadherin" evidence="16">
    <location>
        <begin position="2427"/>
        <end position="2527"/>
    </location>
</feature>
<evidence type="ECO:0000259" key="17">
    <source>
        <dbReference type="PROSITE" id="PS50835"/>
    </source>
</evidence>
<evidence type="ECO:0000256" key="5">
    <source>
        <dbReference type="ARBA" id="ARBA00022670"/>
    </source>
</evidence>
<feature type="domain" description="Ig-like" evidence="17">
    <location>
        <begin position="2762"/>
        <end position="2826"/>
    </location>
</feature>
<keyword evidence="10 12" id="KW-0106">Calcium</keyword>
<feature type="domain" description="Cadherin" evidence="16">
    <location>
        <begin position="1202"/>
        <end position="1302"/>
    </location>
</feature>
<feature type="domain" description="Cadherin" evidence="16">
    <location>
        <begin position="2019"/>
        <end position="2118"/>
    </location>
</feature>
<keyword evidence="18" id="KW-1185">Reference proteome</keyword>
<keyword evidence="6" id="KW-0479">Metal-binding</keyword>
<evidence type="ECO:0000259" key="16">
    <source>
        <dbReference type="PROSITE" id="PS50268"/>
    </source>
</evidence>
<comment type="subcellular location">
    <subcellularLocation>
        <location evidence="1">Cell membrane</location>
    </subcellularLocation>
</comment>
<dbReference type="InterPro" id="IPR001657">
    <property type="entry name" value="Hedgehog"/>
</dbReference>
<dbReference type="Pfam" id="PF01085">
    <property type="entry name" value="HH_signal"/>
    <property type="match status" value="1"/>
</dbReference>
<protein>
    <recommendedName>
        <fullName evidence="13">Hedgehog protein</fullName>
    </recommendedName>
</protein>
<feature type="domain" description="VWFA" evidence="15">
    <location>
        <begin position="181"/>
        <end position="358"/>
    </location>
</feature>
<feature type="domain" description="Cadherin" evidence="16">
    <location>
        <begin position="580"/>
        <end position="682"/>
    </location>
</feature>
<keyword evidence="5 13" id="KW-0645">Protease</keyword>
<dbReference type="InterPro" id="IPR015919">
    <property type="entry name" value="Cadherin-like_sf"/>
</dbReference>
<dbReference type="CDD" id="cd11304">
    <property type="entry name" value="Cadherin_repeat"/>
    <property type="match status" value="22"/>
</dbReference>
<feature type="chain" id="PRO_5047161582" description="Hedgehog protein" evidence="14">
    <location>
        <begin position="20"/>
        <end position="2855"/>
    </location>
</feature>
<comment type="subcellular location">
    <molecule>Sonic hedgehog protein</molecule>
    <subcellularLocation>
        <location evidence="13">Endoplasmic reticulum membrane</location>
    </subcellularLocation>
    <subcellularLocation>
        <location evidence="13">Golgi apparatus membrane</location>
    </subcellularLocation>
</comment>
<dbReference type="InterPro" id="IPR039808">
    <property type="entry name" value="Cadherin"/>
</dbReference>
<keyword evidence="11 13" id="KW-0472">Membrane</keyword>
<evidence type="ECO:0000256" key="6">
    <source>
        <dbReference type="ARBA" id="ARBA00022723"/>
    </source>
</evidence>
<dbReference type="SUPFAM" id="SSF53300">
    <property type="entry name" value="vWA-like"/>
    <property type="match status" value="1"/>
</dbReference>
<keyword evidence="13 14" id="KW-0732">Signal</keyword>
<feature type="domain" description="Cadherin" evidence="16">
    <location>
        <begin position="1927"/>
        <end position="2018"/>
    </location>
</feature>
<name>A0ABM4C8N7_HYDVU</name>
<evidence type="ECO:0000313" key="18">
    <source>
        <dbReference type="Proteomes" id="UP001652625"/>
    </source>
</evidence>
<feature type="domain" description="Cadherin" evidence="16">
    <location>
        <begin position="1508"/>
        <end position="1612"/>
    </location>
</feature>
<feature type="domain" description="Cadherin" evidence="16">
    <location>
        <begin position="789"/>
        <end position="891"/>
    </location>
</feature>
<dbReference type="GeneID" id="100210072"/>
<dbReference type="SUPFAM" id="SSF48726">
    <property type="entry name" value="Immunoglobulin"/>
    <property type="match status" value="1"/>
</dbReference>
<comment type="function">
    <molecule>Protein hedgehog N-product</molecule>
    <text evidence="13">The dually lipidated hedgehog protein N-product is a morphogen which is essential for a variety of patterning events during development.</text>
</comment>
<feature type="domain" description="Cadherin" evidence="16">
    <location>
        <begin position="891"/>
        <end position="994"/>
    </location>
</feature>
<dbReference type="SUPFAM" id="SSF49313">
    <property type="entry name" value="Cadherin-like"/>
    <property type="match status" value="21"/>
</dbReference>
<feature type="domain" description="Cadherin" evidence="16">
    <location>
        <begin position="1404"/>
        <end position="1507"/>
    </location>
</feature>
<feature type="domain" description="Cadherin" evidence="16">
    <location>
        <begin position="1711"/>
        <end position="1815"/>
    </location>
</feature>
<evidence type="ECO:0000256" key="3">
    <source>
        <dbReference type="ARBA" id="ARBA00022473"/>
    </source>
</evidence>
<dbReference type="Gene3D" id="2.60.40.10">
    <property type="entry name" value="Immunoglobulins"/>
    <property type="match status" value="1"/>
</dbReference>
<gene>
    <name evidence="19" type="primary">LOC100210072</name>
</gene>
<evidence type="ECO:0000256" key="12">
    <source>
        <dbReference type="PROSITE-ProRule" id="PRU00043"/>
    </source>
</evidence>
<feature type="domain" description="Cadherin" evidence="16">
    <location>
        <begin position="1303"/>
        <end position="1403"/>
    </location>
</feature>
<dbReference type="InterPro" id="IPR009045">
    <property type="entry name" value="Zn_M74/Hedgehog-like"/>
</dbReference>
<dbReference type="InterPro" id="IPR002035">
    <property type="entry name" value="VWF_A"/>
</dbReference>
<dbReference type="Gene3D" id="2.60.40.60">
    <property type="entry name" value="Cadherins"/>
    <property type="match status" value="21"/>
</dbReference>
<comment type="subcellular location">
    <molecule>Protein hedgehog N-product</molecule>
    <subcellularLocation>
        <location evidence="13">Cell membrane</location>
        <topology evidence="13">Lipid-anchor</topology>
    </subcellularLocation>
</comment>
<feature type="signal peptide" evidence="14">
    <location>
        <begin position="1"/>
        <end position="19"/>
    </location>
</feature>
<reference evidence="19" key="1">
    <citation type="submission" date="2025-08" db="UniProtKB">
        <authorList>
            <consortium name="RefSeq"/>
        </authorList>
    </citation>
    <scope>IDENTIFICATION</scope>
</reference>
<feature type="domain" description="Cadherin" evidence="16">
    <location>
        <begin position="687"/>
        <end position="788"/>
    </location>
</feature>
<comment type="similarity">
    <text evidence="2 13">Belongs to the hedgehog family.</text>
</comment>
<dbReference type="Pfam" id="PF13927">
    <property type="entry name" value="Ig_3"/>
    <property type="match status" value="1"/>
</dbReference>
<evidence type="ECO:0000313" key="19">
    <source>
        <dbReference type="RefSeq" id="XP_065657984.1"/>
    </source>
</evidence>
<organism evidence="18 19">
    <name type="scientific">Hydra vulgaris</name>
    <name type="common">Hydra</name>
    <name type="synonym">Hydra attenuata</name>
    <dbReference type="NCBI Taxonomy" id="6087"/>
    <lineage>
        <taxon>Eukaryota</taxon>
        <taxon>Metazoa</taxon>
        <taxon>Cnidaria</taxon>
        <taxon>Hydrozoa</taxon>
        <taxon>Hydroidolina</taxon>
        <taxon>Anthoathecata</taxon>
        <taxon>Aplanulata</taxon>
        <taxon>Hydridae</taxon>
        <taxon>Hydra</taxon>
    </lineage>
</organism>
<evidence type="ECO:0000256" key="4">
    <source>
        <dbReference type="ARBA" id="ARBA00022475"/>
    </source>
</evidence>
<evidence type="ECO:0000256" key="11">
    <source>
        <dbReference type="ARBA" id="ARBA00023136"/>
    </source>
</evidence>
<dbReference type="InterPro" id="IPR003598">
    <property type="entry name" value="Ig_sub2"/>
</dbReference>
<comment type="function">
    <molecule>Protein hedgehog</molecule>
    <text evidence="13">The C-terminal part of the hedgehog protein precursor displays an autoproteolysis activity that results in the cleavage of the full-length protein into two parts (N-product and C-product). In addition, the C-terminal part displays a cholesterol transferase activity that results by the covalent attachment of a cholesterol moiety to the C-terminal of the newly generated N-product.</text>
</comment>
<feature type="domain" description="Cadherin" evidence="16">
    <location>
        <begin position="2119"/>
        <end position="2220"/>
    </location>
</feature>
<dbReference type="SMART" id="SM00327">
    <property type="entry name" value="VWA"/>
    <property type="match status" value="1"/>
</dbReference>
<feature type="domain" description="Cadherin" evidence="16">
    <location>
        <begin position="480"/>
        <end position="579"/>
    </location>
</feature>
<feature type="domain" description="Cadherin" evidence="16">
    <location>
        <begin position="2333"/>
        <end position="2426"/>
    </location>
</feature>
<dbReference type="InterPro" id="IPR002126">
    <property type="entry name" value="Cadherin-like_dom"/>
</dbReference>
<evidence type="ECO:0000256" key="10">
    <source>
        <dbReference type="ARBA" id="ARBA00022837"/>
    </source>
</evidence>
<feature type="domain" description="Cadherin" evidence="16">
    <location>
        <begin position="1100"/>
        <end position="1203"/>
    </location>
</feature>